<keyword evidence="6" id="KW-1185">Reference proteome</keyword>
<dbReference type="AlphaFoldDB" id="A0AAN7SWZ7"/>
<keyword evidence="2 3" id="KW-0040">ANK repeat</keyword>
<reference evidence="5 6" key="1">
    <citation type="submission" date="2023-08" db="EMBL/GenBank/DDBJ databases">
        <title>Black Yeasts Isolated from many extreme environments.</title>
        <authorList>
            <person name="Coleine C."/>
            <person name="Stajich J.E."/>
            <person name="Selbmann L."/>
        </authorList>
    </citation>
    <scope>NUCLEOTIDE SEQUENCE [LARGE SCALE GENOMIC DNA]</scope>
    <source>
        <strain evidence="5 6">CCFEE 5910</strain>
    </source>
</reference>
<dbReference type="SUPFAM" id="SSF48452">
    <property type="entry name" value="TPR-like"/>
    <property type="match status" value="1"/>
</dbReference>
<feature type="repeat" description="ANK" evidence="3">
    <location>
        <begin position="643"/>
        <end position="671"/>
    </location>
</feature>
<gene>
    <name evidence="5" type="ORF">LTR05_007064</name>
</gene>
<dbReference type="Gene3D" id="1.25.40.20">
    <property type="entry name" value="Ankyrin repeat-containing domain"/>
    <property type="match status" value="1"/>
</dbReference>
<dbReference type="EMBL" id="JAVRRJ010000007">
    <property type="protein sequence ID" value="KAK5083180.1"/>
    <property type="molecule type" value="Genomic_DNA"/>
</dbReference>
<keyword evidence="1" id="KW-0677">Repeat</keyword>
<name>A0AAN7SWZ7_9EURO</name>
<dbReference type="InterPro" id="IPR002110">
    <property type="entry name" value="Ankyrin_rpt"/>
</dbReference>
<feature type="compositionally biased region" description="Polar residues" evidence="4">
    <location>
        <begin position="526"/>
        <end position="558"/>
    </location>
</feature>
<evidence type="ECO:0000313" key="6">
    <source>
        <dbReference type="Proteomes" id="UP001309876"/>
    </source>
</evidence>
<dbReference type="Pfam" id="PF13374">
    <property type="entry name" value="TPR_10"/>
    <property type="match status" value="1"/>
</dbReference>
<protein>
    <submittedName>
        <fullName evidence="5">Uncharacterized protein</fullName>
    </submittedName>
</protein>
<dbReference type="Pfam" id="PF12796">
    <property type="entry name" value="Ank_2"/>
    <property type="match status" value="1"/>
</dbReference>
<dbReference type="PROSITE" id="PS50297">
    <property type="entry name" value="ANK_REP_REGION"/>
    <property type="match status" value="1"/>
</dbReference>
<sequence>MSIASAVLALSKTASRLSAFLLRLDGNELSADDSLKNLAVDVQSLARECDSIFIALKELMSKHKSQVPPHNEIDSKVWNCLATVVQATSRTIQQTELVAKNIAGDPWNITTPSQHEIQMAKGKDQIACMQTEIYRHNSNLHAMRLLINMTLRTPQGQEIAELQDLVEKLYTSSKSAGQPQLSCNESTLVQCAQDLVAKCRITYEPESATRFGTSQQALLNNDVQVSEWVNTLDSNRHSDQSDVLSDEPSVFSDHDRYTFPTSATPDSHISRKEITVTGEDDGFDDDWDTDLAQAALDAGMKAFNLQDWKEAESLLQEALHVLQQLHESRRTFSDMFLLEFKIALCAYHTQEATTAAKALLKLIQQPTVSDEQRICVCDALHLLSLLYIRMGQTEQAQTECKKALQARRKLLGKQSDAALESTALMSHIYVLLDNRARATSCLAMLPENKRDTILKRVGESLGLPLEHVNPVSPTVSRSELPTPPIQNAVPMSPFISSMNSDTHGSGTATPSQAVNFVPQRPHRRSFSNQTSWNSGRSFTVRSNSSTEDRGGSSTANDDSTSRYHAVCPEVLGVTMPPLATRAKAATSQIKPLARAEILNNIGCKPRDSLEDAVCDGNHTAFTSILEKKLSSWRSKFRKPGQSERVTALHYAALFGEIHMAQCLLTAGFNINEIPFGYTTKFSPLKFAVGARQVAMVEYLTANGARPSEPDTWSTLAGQLMNRSWLMKTISEPERDTLGTRIVAIMRILLKHGWNIDEPYDDSGKTVLHQAVTFWTGSYSSDLKVRTTVTSFLTEQGADAFRANAEGKAPYEMALASGHHELLLILDRAPKKTERMDPGMIRPVELPG</sequence>
<dbReference type="Gene3D" id="1.25.40.10">
    <property type="entry name" value="Tetratricopeptide repeat domain"/>
    <property type="match status" value="1"/>
</dbReference>
<feature type="region of interest" description="Disordered" evidence="4">
    <location>
        <begin position="518"/>
        <end position="561"/>
    </location>
</feature>
<evidence type="ECO:0000313" key="5">
    <source>
        <dbReference type="EMBL" id="KAK5083180.1"/>
    </source>
</evidence>
<dbReference type="SUPFAM" id="SSF48403">
    <property type="entry name" value="Ankyrin repeat"/>
    <property type="match status" value="1"/>
</dbReference>
<evidence type="ECO:0000256" key="3">
    <source>
        <dbReference type="PROSITE-ProRule" id="PRU00023"/>
    </source>
</evidence>
<evidence type="ECO:0000256" key="1">
    <source>
        <dbReference type="ARBA" id="ARBA00022737"/>
    </source>
</evidence>
<comment type="caution">
    <text evidence="5">The sequence shown here is derived from an EMBL/GenBank/DDBJ whole genome shotgun (WGS) entry which is preliminary data.</text>
</comment>
<dbReference type="SMART" id="SM00248">
    <property type="entry name" value="ANK"/>
    <property type="match status" value="4"/>
</dbReference>
<dbReference type="PANTHER" id="PTHR24198:SF165">
    <property type="entry name" value="ANKYRIN REPEAT-CONTAINING PROTEIN-RELATED"/>
    <property type="match status" value="1"/>
</dbReference>
<evidence type="ECO:0000256" key="2">
    <source>
        <dbReference type="ARBA" id="ARBA00023043"/>
    </source>
</evidence>
<dbReference type="PROSITE" id="PS50088">
    <property type="entry name" value="ANK_REPEAT"/>
    <property type="match status" value="1"/>
</dbReference>
<dbReference type="InterPro" id="IPR036770">
    <property type="entry name" value="Ankyrin_rpt-contain_sf"/>
</dbReference>
<evidence type="ECO:0000256" key="4">
    <source>
        <dbReference type="SAM" id="MobiDB-lite"/>
    </source>
</evidence>
<dbReference type="InterPro" id="IPR011990">
    <property type="entry name" value="TPR-like_helical_dom_sf"/>
</dbReference>
<dbReference type="PANTHER" id="PTHR24198">
    <property type="entry name" value="ANKYRIN REPEAT AND PROTEIN KINASE DOMAIN-CONTAINING PROTEIN"/>
    <property type="match status" value="1"/>
</dbReference>
<proteinExistence type="predicted"/>
<dbReference type="Proteomes" id="UP001309876">
    <property type="component" value="Unassembled WGS sequence"/>
</dbReference>
<organism evidence="5 6">
    <name type="scientific">Lithohypha guttulata</name>
    <dbReference type="NCBI Taxonomy" id="1690604"/>
    <lineage>
        <taxon>Eukaryota</taxon>
        <taxon>Fungi</taxon>
        <taxon>Dikarya</taxon>
        <taxon>Ascomycota</taxon>
        <taxon>Pezizomycotina</taxon>
        <taxon>Eurotiomycetes</taxon>
        <taxon>Chaetothyriomycetidae</taxon>
        <taxon>Chaetothyriales</taxon>
        <taxon>Trichomeriaceae</taxon>
        <taxon>Lithohypha</taxon>
    </lineage>
</organism>
<accession>A0AAN7SWZ7</accession>